<dbReference type="Pfam" id="PF00072">
    <property type="entry name" value="Response_reg"/>
    <property type="match status" value="1"/>
</dbReference>
<dbReference type="Proteomes" id="UP001165565">
    <property type="component" value="Unassembled WGS sequence"/>
</dbReference>
<dbReference type="InterPro" id="IPR001789">
    <property type="entry name" value="Sig_transdc_resp-reg_receiver"/>
</dbReference>
<evidence type="ECO:0000259" key="3">
    <source>
        <dbReference type="PROSITE" id="PS50110"/>
    </source>
</evidence>
<evidence type="ECO:0000256" key="1">
    <source>
        <dbReference type="ARBA" id="ARBA00022553"/>
    </source>
</evidence>
<proteinExistence type="predicted"/>
<feature type="modified residue" description="4-aspartylphosphate" evidence="2">
    <location>
        <position position="67"/>
    </location>
</feature>
<accession>A0AA42CV07</accession>
<keyword evidence="5" id="KW-1185">Reference proteome</keyword>
<dbReference type="Gene3D" id="3.40.50.2300">
    <property type="match status" value="1"/>
</dbReference>
<dbReference type="SMART" id="SM00448">
    <property type="entry name" value="REC"/>
    <property type="match status" value="1"/>
</dbReference>
<reference evidence="4" key="1">
    <citation type="submission" date="2022-06" db="EMBL/GenBank/DDBJ databases">
        <title>Sphingomonas sp. nov. isolated from rhizosphere soil of tomato.</title>
        <authorList>
            <person name="Dong H."/>
            <person name="Gao R."/>
        </authorList>
    </citation>
    <scope>NUCLEOTIDE SEQUENCE</scope>
    <source>
        <strain evidence="4">MMSM24</strain>
    </source>
</reference>
<dbReference type="PANTHER" id="PTHR44591">
    <property type="entry name" value="STRESS RESPONSE REGULATOR PROTEIN 1"/>
    <property type="match status" value="1"/>
</dbReference>
<gene>
    <name evidence="4" type="ORF">NEE01_14555</name>
</gene>
<keyword evidence="1 2" id="KW-0597">Phosphoprotein</keyword>
<protein>
    <submittedName>
        <fullName evidence="4">Response regulator</fullName>
    </submittedName>
</protein>
<dbReference type="PROSITE" id="PS50110">
    <property type="entry name" value="RESPONSE_REGULATORY"/>
    <property type="match status" value="1"/>
</dbReference>
<dbReference type="InterPro" id="IPR011006">
    <property type="entry name" value="CheY-like_superfamily"/>
</dbReference>
<dbReference type="InterPro" id="IPR050595">
    <property type="entry name" value="Bact_response_regulator"/>
</dbReference>
<dbReference type="SUPFAM" id="SSF52172">
    <property type="entry name" value="CheY-like"/>
    <property type="match status" value="1"/>
</dbReference>
<dbReference type="EMBL" id="JANFAV010000010">
    <property type="protein sequence ID" value="MCW6536001.1"/>
    <property type="molecule type" value="Genomic_DNA"/>
</dbReference>
<evidence type="ECO:0000256" key="2">
    <source>
        <dbReference type="PROSITE-ProRule" id="PRU00169"/>
    </source>
</evidence>
<organism evidence="4 5">
    <name type="scientific">Sphingomonas lycopersici</name>
    <dbReference type="NCBI Taxonomy" id="2951807"/>
    <lineage>
        <taxon>Bacteria</taxon>
        <taxon>Pseudomonadati</taxon>
        <taxon>Pseudomonadota</taxon>
        <taxon>Alphaproteobacteria</taxon>
        <taxon>Sphingomonadales</taxon>
        <taxon>Sphingomonadaceae</taxon>
        <taxon>Sphingomonas</taxon>
    </lineage>
</organism>
<name>A0AA42CV07_9SPHN</name>
<evidence type="ECO:0000313" key="5">
    <source>
        <dbReference type="Proteomes" id="UP001165565"/>
    </source>
</evidence>
<feature type="domain" description="Response regulatory" evidence="3">
    <location>
        <begin position="19"/>
        <end position="132"/>
    </location>
</feature>
<dbReference type="AlphaFoldDB" id="A0AA42CV07"/>
<dbReference type="GO" id="GO:0000160">
    <property type="term" value="P:phosphorelay signal transduction system"/>
    <property type="evidence" value="ECO:0007669"/>
    <property type="project" value="InterPro"/>
</dbReference>
<evidence type="ECO:0000313" key="4">
    <source>
        <dbReference type="EMBL" id="MCW6536001.1"/>
    </source>
</evidence>
<comment type="caution">
    <text evidence="4">The sequence shown here is derived from an EMBL/GenBank/DDBJ whole genome shotgun (WGS) entry which is preliminary data.</text>
</comment>
<sequence length="140" mass="15531">MGTHDMTIQSSPPAEHKPRILVVEDDDSMRRSMQLFLRGRGFDVLTYASAGQLLREVNVEAACLVADYRLGEQNGISLLGALRARGWMGPAILTTGFPSEELRSSARTAGFDLFLEKPFQDHALINGINQLIRANFREVV</sequence>
<dbReference type="PANTHER" id="PTHR44591:SF25">
    <property type="entry name" value="CHEMOTAXIS TWO-COMPONENT RESPONSE REGULATOR"/>
    <property type="match status" value="1"/>
</dbReference>
<dbReference type="RefSeq" id="WP_265269430.1">
    <property type="nucleotide sequence ID" value="NZ_JANFAV010000010.1"/>
</dbReference>